<dbReference type="InterPro" id="IPR015813">
    <property type="entry name" value="Pyrv/PenolPyrv_kinase-like_dom"/>
</dbReference>
<dbReference type="InterPro" id="IPR005000">
    <property type="entry name" value="Aldolase/citrate-lyase_domain"/>
</dbReference>
<dbReference type="PANTHER" id="PTHR32308">
    <property type="entry name" value="LYASE BETA SUBUNIT, PUTATIVE (AFU_ORTHOLOGUE AFUA_4G13030)-RELATED"/>
    <property type="match status" value="1"/>
</dbReference>
<keyword evidence="8" id="KW-1185">Reference proteome</keyword>
<sequence>MEQHQVTSYRHARCYLFIPANRPEFVAKAGGLDADVIIVDLEDSVPGDDKDKARMALPGIVAELRERDKQVAVRINGDLEHLAADLQALPLADLHSVFLPKTQEAGVIRMICQYLNVLEARRSLTPGVTALTPQIESCKGVLDLREIAAASPRIKALAIGSEDLAAELGAMASPDSLLAACQQMALVAGERRIDALGLPGSIGEFKDLDSYAAHLAKAKALGFSGALCVHPSQIPCVNRAFTYSEEQKQWAQRVVSTMAQAEQQGHGAANMDGRMLDAPVVALARRILARD</sequence>
<dbReference type="RefSeq" id="WP_011397337.1">
    <property type="nucleotide sequence ID" value="NC_007645.1"/>
</dbReference>
<accession>Q2SGF5</accession>
<feature type="domain" description="HpcH/HpaI aldolase/citrate lyase" evidence="6">
    <location>
        <begin position="13"/>
        <end position="231"/>
    </location>
</feature>
<dbReference type="Pfam" id="PF03328">
    <property type="entry name" value="HpcH_HpaI"/>
    <property type="match status" value="1"/>
</dbReference>
<dbReference type="GO" id="GO:0000287">
    <property type="term" value="F:magnesium ion binding"/>
    <property type="evidence" value="ECO:0007669"/>
    <property type="project" value="TreeGrafter"/>
</dbReference>
<reference evidence="7 8" key="1">
    <citation type="journal article" date="2005" name="Nucleic Acids Res.">
        <title>Genomic blueprint of Hahella chejuensis, a marine microbe producing an algicidal agent.</title>
        <authorList>
            <person name="Jeong H."/>
            <person name="Yim J.H."/>
            <person name="Lee C."/>
            <person name="Choi S.-H."/>
            <person name="Park Y.K."/>
            <person name="Yoon S.H."/>
            <person name="Hur C.-G."/>
            <person name="Kang H.-Y."/>
            <person name="Kim D."/>
            <person name="Lee H.H."/>
            <person name="Park K.H."/>
            <person name="Park S.-H."/>
            <person name="Park H.-S."/>
            <person name="Lee H.K."/>
            <person name="Oh T.K."/>
            <person name="Kim J.F."/>
        </authorList>
    </citation>
    <scope>NUCLEOTIDE SEQUENCE [LARGE SCALE GENOMIC DNA]</scope>
    <source>
        <strain evidence="7 8">KCTC 2396</strain>
    </source>
</reference>
<feature type="binding site" evidence="4">
    <location>
        <position position="136"/>
    </location>
    <ligand>
        <name>substrate</name>
    </ligand>
</feature>
<dbReference type="EMBL" id="CP000155">
    <property type="protein sequence ID" value="ABC30269.1"/>
    <property type="molecule type" value="Genomic_DNA"/>
</dbReference>
<evidence type="ECO:0000256" key="2">
    <source>
        <dbReference type="ARBA" id="ARBA00022723"/>
    </source>
</evidence>
<keyword evidence="3 5" id="KW-0460">Magnesium</keyword>
<dbReference type="InterPro" id="IPR040442">
    <property type="entry name" value="Pyrv_kinase-like_dom_sf"/>
</dbReference>
<dbReference type="Proteomes" id="UP000000238">
    <property type="component" value="Chromosome"/>
</dbReference>
<dbReference type="PANTHER" id="PTHR32308:SF10">
    <property type="entry name" value="CITRATE LYASE SUBUNIT BETA"/>
    <property type="match status" value="1"/>
</dbReference>
<comment type="cofactor">
    <cofactor evidence="1">
        <name>Mg(2+)</name>
        <dbReference type="ChEBI" id="CHEBI:18420"/>
    </cofactor>
</comment>
<evidence type="ECO:0000256" key="4">
    <source>
        <dbReference type="PIRSR" id="PIRSR015582-1"/>
    </source>
</evidence>
<proteinExistence type="predicted"/>
<dbReference type="OrthoDB" id="6831788at2"/>
<dbReference type="eggNOG" id="COG2301">
    <property type="taxonomic scope" value="Bacteria"/>
</dbReference>
<evidence type="ECO:0000256" key="5">
    <source>
        <dbReference type="PIRSR" id="PIRSR015582-2"/>
    </source>
</evidence>
<dbReference type="SUPFAM" id="SSF51621">
    <property type="entry name" value="Phosphoenolpyruvate/pyruvate domain"/>
    <property type="match status" value="1"/>
</dbReference>
<protein>
    <submittedName>
        <fullName evidence="7">Citrate lyase beta subunit</fullName>
    </submittedName>
</protein>
<dbReference type="HOGENOM" id="CLU_044864_0_1_6"/>
<dbReference type="GO" id="GO:0006107">
    <property type="term" value="P:oxaloacetate metabolic process"/>
    <property type="evidence" value="ECO:0007669"/>
    <property type="project" value="TreeGrafter"/>
</dbReference>
<gene>
    <name evidence="7" type="ordered locus">HCH_03524</name>
</gene>
<dbReference type="InterPro" id="IPR011206">
    <property type="entry name" value="Citrate_lyase_beta/mcl1/mcl2"/>
</dbReference>
<dbReference type="AlphaFoldDB" id="Q2SGF5"/>
<dbReference type="GO" id="GO:0016829">
    <property type="term" value="F:lyase activity"/>
    <property type="evidence" value="ECO:0007669"/>
    <property type="project" value="UniProtKB-KW"/>
</dbReference>
<keyword evidence="2 5" id="KW-0479">Metal-binding</keyword>
<dbReference type="STRING" id="349521.HCH_03524"/>
<dbReference type="Gene3D" id="3.20.20.60">
    <property type="entry name" value="Phosphoenolpyruvate-binding domains"/>
    <property type="match status" value="1"/>
</dbReference>
<evidence type="ECO:0000313" key="7">
    <source>
        <dbReference type="EMBL" id="ABC30269.1"/>
    </source>
</evidence>
<evidence type="ECO:0000256" key="3">
    <source>
        <dbReference type="ARBA" id="ARBA00022842"/>
    </source>
</evidence>
<evidence type="ECO:0000313" key="8">
    <source>
        <dbReference type="Proteomes" id="UP000000238"/>
    </source>
</evidence>
<dbReference type="PIRSF" id="PIRSF015582">
    <property type="entry name" value="Cit_lyase_B"/>
    <property type="match status" value="1"/>
</dbReference>
<keyword evidence="7" id="KW-0456">Lyase</keyword>
<feature type="binding site" evidence="5">
    <location>
        <position position="136"/>
    </location>
    <ligand>
        <name>Mg(2+)</name>
        <dbReference type="ChEBI" id="CHEBI:18420"/>
    </ligand>
</feature>
<evidence type="ECO:0000256" key="1">
    <source>
        <dbReference type="ARBA" id="ARBA00001946"/>
    </source>
</evidence>
<organism evidence="7 8">
    <name type="scientific">Hahella chejuensis (strain KCTC 2396)</name>
    <dbReference type="NCBI Taxonomy" id="349521"/>
    <lineage>
        <taxon>Bacteria</taxon>
        <taxon>Pseudomonadati</taxon>
        <taxon>Pseudomonadota</taxon>
        <taxon>Gammaproteobacteria</taxon>
        <taxon>Oceanospirillales</taxon>
        <taxon>Hahellaceae</taxon>
        <taxon>Hahella</taxon>
    </lineage>
</organism>
<name>Q2SGF5_HAHCH</name>
<dbReference type="KEGG" id="hch:HCH_03524"/>
<evidence type="ECO:0000259" key="6">
    <source>
        <dbReference type="Pfam" id="PF03328"/>
    </source>
</evidence>
<feature type="binding site" evidence="4">
    <location>
        <position position="74"/>
    </location>
    <ligand>
        <name>substrate</name>
    </ligand>
</feature>
<feature type="binding site" evidence="5">
    <location>
        <position position="163"/>
    </location>
    <ligand>
        <name>Mg(2+)</name>
        <dbReference type="ChEBI" id="CHEBI:18420"/>
    </ligand>
</feature>